<dbReference type="RefSeq" id="WP_096377237.1">
    <property type="nucleotide sequence ID" value="NZ_AP014940.1"/>
</dbReference>
<protein>
    <recommendedName>
        <fullName evidence="3">PilY1 beta-propeller domain-containing protein</fullName>
    </recommendedName>
</protein>
<dbReference type="KEGG" id="lem:LEN_1506"/>
<accession>A0AAU9AJJ7</accession>
<reference evidence="4 5" key="1">
    <citation type="journal article" date="2017" name="DNA Res.">
        <title>Complete genome sequence and expression profile of the commercial lytic enzyme producer Lysobacter enzymogenes M497-1.</title>
        <authorList>
            <person name="Takami H."/>
            <person name="Toyoda A."/>
            <person name="Uchiyama I."/>
            <person name="Itoh T."/>
            <person name="Takaki Y."/>
            <person name="Arai W."/>
            <person name="Nishi S."/>
            <person name="Kawai M."/>
            <person name="Shinya K."/>
            <person name="Ikeda H."/>
        </authorList>
    </citation>
    <scope>NUCLEOTIDE SEQUENCE [LARGE SCALE GENOMIC DNA]</scope>
    <source>
        <strain evidence="4 5">M497-1</strain>
    </source>
</reference>
<dbReference type="GO" id="GO:0046872">
    <property type="term" value="F:metal ion binding"/>
    <property type="evidence" value="ECO:0007669"/>
    <property type="project" value="UniProtKB-KW"/>
</dbReference>
<keyword evidence="2" id="KW-0106">Calcium</keyword>
<evidence type="ECO:0000256" key="2">
    <source>
        <dbReference type="ARBA" id="ARBA00022837"/>
    </source>
</evidence>
<evidence type="ECO:0000259" key="3">
    <source>
        <dbReference type="Pfam" id="PF05567"/>
    </source>
</evidence>
<sequence>MRIAHLIKIAGLLLGIGVLLSRGGDLSAASDDYEIEQTPLFIKGTQQPPLMMMVMSRDEQLFMKAYTDYTDLDGDGLLDTTYQNKFSYSGYFDPNLCYTGSTTAGFKVAGAATNHQCSNQWSGNFLNWVTMSRLDVVRYVLYGGSRSIDTPTQTVLARAHIPNDLHAWVKVYSGADINKYTPLTGVQSFCNTSLAGNADPLMRVASGNFSEWASTEVQQCAINNENSPSTTSDYTVKVEVCNPAAGAVRESFCQKYGSGAAVGYKPTGLLQAYGENGSVRFGLISGSYSAPRSGGVLRRNIGRFAGNVVNKTCQAGDEVDTSTGMFCPNVDAATGSVIKTIERFKLEKWSNGSWSDCSGAGILNRQGQGGASNLKNPGSNGQLCSAWGNPLSEMYAEALRYIRNETKTAGFSVTGDLAAATPLPALPTPAWLDPYRAVDKGGNSYCAKCNILMLSTGLSSYDGDELADMRDAAISATDRIGAAEGINGGDYLVGRVLAGADDLNVDKSVDTHSDLCTAKKVTSLGMARGICPDIPSMEGSYLMAGLAFDAWTKDQRPNLAKPPGNPVKARTFAVALAENLPKFEVPVGNGKISLTPFCQANTAAGATATTAGWRSCSLGAVGVGVKTSTKGKKYTYGRPLANDAKSGSFSLVWEDSLFGNDHDIDAASLMTYCVGATCGDFAGTRQHICWNSDSDVCKTGSPTVTEGEVLVRVETLSAFAGHALLTGFGVSGSTNDGPQRILLRPGGNNASILTSQDDAPAGWAKPKVLKYTLAASGAKKLENPLFYMAKYGSFRDANSNNSPDAGEWDSRVAGTPDNFFLARDPSRLKEELRKIFESVAGEGSRPTSSSASGARLSAGSFAIEVRYNIDAKNDWAGTVLGLKLEADGRAVAEPLWDAAKRLPVSRNIVTMTAPTEYSSAGKAQAKAAVDFQSGNLGANDDQRLNALGLSADKRFWGTSVTVSSDDIVAYLRGTQSKEQSNKGPLRTRSTAFGDIINSAAEVVSPRADYGYGLWSSMATSGWHKDLGDSYKTFLAAKRQTGRKPMVYVGANDGMVHGIDATPDSTGGRETFAYIPSQSLMKLGALANPDYSHQYYMDGALTSADVSFNAFGDWRTVLLAAMGAGGRSVSALDVTTVDQAAGFKPADVLWELSGEKLPDLGYVLGKATIVPILSASGPQWVALIGNGVNSASGAPVLFVVDLKTGDVLRQIKPSGAGYASRNGLINVVAVGLNNSEGLVDTVYGGDMQGNVWKYDLSGATPSSWSIACAGEPLFTARDSSGNAQPITGAIEASRGPGGGVTLFFGTGQYFAKGDNTPSTKVQSLYGIWDNLTAAIPSASRSAWPLVQQTIATGAVSSGYNTRTLSHNAVDYPLKRGWYVDLLVDSAGKGERFVGTPRLQNGKVFFTSYEPIGESCDPLGINWLYGLDVLTGGGAMSGLATRPGGSSVCSGDCGGVGLNSGTQAAPPTRTTNLLLPQPQSRDLVGCNGPECTSDKLRSDLEAQQCSLVLSAAGADPLYLPRPCGRQSWRQVR</sequence>
<evidence type="ECO:0000313" key="4">
    <source>
        <dbReference type="EMBL" id="BAV96993.1"/>
    </source>
</evidence>
<evidence type="ECO:0000313" key="5">
    <source>
        <dbReference type="Proteomes" id="UP000218824"/>
    </source>
</evidence>
<dbReference type="GeneID" id="83063377"/>
<evidence type="ECO:0000256" key="1">
    <source>
        <dbReference type="ARBA" id="ARBA00022723"/>
    </source>
</evidence>
<dbReference type="Pfam" id="PF05567">
    <property type="entry name" value="T4P_PilY1"/>
    <property type="match status" value="1"/>
</dbReference>
<organism evidence="4 5">
    <name type="scientific">Lysobacter enzymogenes</name>
    <dbReference type="NCBI Taxonomy" id="69"/>
    <lineage>
        <taxon>Bacteria</taxon>
        <taxon>Pseudomonadati</taxon>
        <taxon>Pseudomonadota</taxon>
        <taxon>Gammaproteobacteria</taxon>
        <taxon>Lysobacterales</taxon>
        <taxon>Lysobacteraceae</taxon>
        <taxon>Lysobacter</taxon>
    </lineage>
</organism>
<keyword evidence="1" id="KW-0479">Metal-binding</keyword>
<dbReference type="EMBL" id="AP014940">
    <property type="protein sequence ID" value="BAV96993.1"/>
    <property type="molecule type" value="Genomic_DNA"/>
</dbReference>
<dbReference type="Proteomes" id="UP000218824">
    <property type="component" value="Chromosome"/>
</dbReference>
<name>A0AAU9AJJ7_LYSEN</name>
<feature type="domain" description="PilY1 beta-propeller" evidence="3">
    <location>
        <begin position="993"/>
        <end position="1348"/>
    </location>
</feature>
<proteinExistence type="predicted"/>
<gene>
    <name evidence="4" type="ORF">LEN_1506</name>
</gene>
<dbReference type="InterPro" id="IPR008707">
    <property type="entry name" value="B-propeller_PilY1"/>
</dbReference>